<dbReference type="EMBL" id="CP062310">
    <property type="protein sequence ID" value="QOJ79557.1"/>
    <property type="molecule type" value="Genomic_DNA"/>
</dbReference>
<keyword evidence="3" id="KW-1185">Reference proteome</keyword>
<evidence type="ECO:0000259" key="1">
    <source>
        <dbReference type="Pfam" id="PF18551"/>
    </source>
</evidence>
<proteinExistence type="predicted"/>
<dbReference type="Pfam" id="PF18551">
    <property type="entry name" value="TackOD1"/>
    <property type="match status" value="1"/>
</dbReference>
<gene>
    <name evidence="2" type="ORF">IG193_03615</name>
</gene>
<feature type="domain" description="Thaumarchaeal output" evidence="1">
    <location>
        <begin position="58"/>
        <end position="195"/>
    </location>
</feature>
<dbReference type="RefSeq" id="WP_192819529.1">
    <property type="nucleotide sequence ID" value="NZ_CP062310.1"/>
</dbReference>
<evidence type="ECO:0000313" key="2">
    <source>
        <dbReference type="EMBL" id="QOJ79557.1"/>
    </source>
</evidence>
<dbReference type="InterPro" id="IPR040572">
    <property type="entry name" value="TackOD1"/>
</dbReference>
<organism evidence="2 3">
    <name type="scientific">Infirmifilum lucidum</name>
    <dbReference type="NCBI Taxonomy" id="2776706"/>
    <lineage>
        <taxon>Archaea</taxon>
        <taxon>Thermoproteota</taxon>
        <taxon>Thermoprotei</taxon>
        <taxon>Thermofilales</taxon>
        <taxon>Thermofilaceae</taxon>
        <taxon>Infirmifilum</taxon>
    </lineage>
</organism>
<dbReference type="Proteomes" id="UP000594121">
    <property type="component" value="Chromosome"/>
</dbReference>
<dbReference type="GeneID" id="59148953"/>
<protein>
    <recommendedName>
        <fullName evidence="1">Thaumarchaeal output domain-containing protein</fullName>
    </recommendedName>
</protein>
<dbReference type="KEGG" id="thel:IG193_03615"/>
<name>A0A7L9FIL6_9CREN</name>
<sequence>MAGTGSLRHDEMVYLKSLANALQELVVSLFEEGVSEILVNPGEDDPYSKIAGRYGISREALLEEAVKRGFLKPVVADRLVFCPKCGNTSFKARYACPSCGSRDVEKNTLFSHVMCGYIGVLESAPKDARGNTLCPKCSRPLGTQDKDWVKIGVTYRCKGCGLTFSVPSTLLECTSCGNVFDHREATYKEIYRYSVDRSILANAYGQVLSKRVAEAIASKGYKVHFNAEIITLSGLKKKVPMLAEKGSEKFVVETVFPREDDAVKAREEVLNAYGRTLDSNEKHLIVAVKAPAELSRKPEHVETIRGDSLEDAIRKLREKLK</sequence>
<accession>A0A7L9FIL6</accession>
<evidence type="ECO:0000313" key="3">
    <source>
        <dbReference type="Proteomes" id="UP000594121"/>
    </source>
</evidence>
<dbReference type="AlphaFoldDB" id="A0A7L9FIL6"/>
<reference evidence="2 3" key="1">
    <citation type="submission" date="2020-10" db="EMBL/GenBank/DDBJ databases">
        <title>Thermofilum lucidum 3507LT sp. nov. a novel member of Thermofilaceae family isolated from Chile hot spring, and proposal of description order Thermofilales.</title>
        <authorList>
            <person name="Zayulina K.S."/>
            <person name="Elcheninov A.G."/>
            <person name="Toshchakov S.V."/>
            <person name="Kublanov I.V."/>
        </authorList>
    </citation>
    <scope>NUCLEOTIDE SEQUENCE [LARGE SCALE GENOMIC DNA]</scope>
    <source>
        <strain evidence="2 3">3507LT</strain>
    </source>
</reference>
<dbReference type="InParanoid" id="A0A7L9FIL6"/>